<keyword evidence="6" id="KW-0067">ATP-binding</keyword>
<dbReference type="InterPro" id="IPR012948">
    <property type="entry name" value="AARP2CN"/>
</dbReference>
<keyword evidence="4" id="KW-0547">Nucleotide-binding</keyword>
<feature type="compositionally biased region" description="Acidic residues" evidence="11">
    <location>
        <begin position="570"/>
        <end position="614"/>
    </location>
</feature>
<evidence type="ECO:0000256" key="8">
    <source>
        <dbReference type="ARBA" id="ARBA00023242"/>
    </source>
</evidence>
<evidence type="ECO:0000256" key="9">
    <source>
        <dbReference type="ARBA" id="ARBA00049117"/>
    </source>
</evidence>
<dbReference type="GO" id="GO:0005654">
    <property type="term" value="C:nucleoplasm"/>
    <property type="evidence" value="ECO:0007669"/>
    <property type="project" value="UniProtKB-ARBA"/>
</dbReference>
<comment type="subcellular location">
    <subcellularLocation>
        <location evidence="1">Nucleus</location>
        <location evidence="1">Nucleolus</location>
    </subcellularLocation>
</comment>
<dbReference type="CDD" id="cd01882">
    <property type="entry name" value="BMS1"/>
    <property type="match status" value="1"/>
</dbReference>
<feature type="region of interest" description="Disordered" evidence="11">
    <location>
        <begin position="393"/>
        <end position="474"/>
    </location>
</feature>
<dbReference type="GO" id="GO:0000462">
    <property type="term" value="P:maturation of SSU-rRNA from tricistronic rRNA transcript (SSU-rRNA, 5.8S rRNA, LSU-rRNA)"/>
    <property type="evidence" value="ECO:0007669"/>
    <property type="project" value="TreeGrafter"/>
</dbReference>
<dbReference type="GO" id="GO:0000479">
    <property type="term" value="P:endonucleolytic cleavage of tricistronic rRNA transcript (SSU-rRNA, 5.8S rRNA, LSU-rRNA)"/>
    <property type="evidence" value="ECO:0007669"/>
    <property type="project" value="TreeGrafter"/>
</dbReference>
<dbReference type="GO" id="GO:0005525">
    <property type="term" value="F:GTP binding"/>
    <property type="evidence" value="ECO:0007669"/>
    <property type="project" value="UniProtKB-KW"/>
</dbReference>
<dbReference type="SMART" id="SM00785">
    <property type="entry name" value="AARP2CN"/>
    <property type="match status" value="1"/>
</dbReference>
<evidence type="ECO:0000256" key="11">
    <source>
        <dbReference type="SAM" id="MobiDB-lite"/>
    </source>
</evidence>
<keyword evidence="2" id="KW-0690">Ribosome biogenesis</keyword>
<accession>A0A914XT40</accession>
<feature type="compositionally biased region" description="Basic residues" evidence="11">
    <location>
        <begin position="13"/>
        <end position="31"/>
    </location>
</feature>
<dbReference type="Pfam" id="PF08142">
    <property type="entry name" value="AARP2CN"/>
    <property type="match status" value="1"/>
</dbReference>
<comment type="catalytic activity">
    <reaction evidence="9">
        <text>GTP + H2O = GDP + phosphate + H(+)</text>
        <dbReference type="Rhea" id="RHEA:19669"/>
        <dbReference type="ChEBI" id="CHEBI:15377"/>
        <dbReference type="ChEBI" id="CHEBI:15378"/>
        <dbReference type="ChEBI" id="CHEBI:37565"/>
        <dbReference type="ChEBI" id="CHEBI:43474"/>
        <dbReference type="ChEBI" id="CHEBI:58189"/>
    </reaction>
    <physiologicalReaction direction="left-to-right" evidence="9">
        <dbReference type="Rhea" id="RHEA:19670"/>
    </physiologicalReaction>
</comment>
<dbReference type="InterPro" id="IPR007034">
    <property type="entry name" value="BMS1_TSR1_C"/>
</dbReference>
<dbReference type="Pfam" id="PF04950">
    <property type="entry name" value="RIBIOP_C"/>
    <property type="match status" value="1"/>
</dbReference>
<dbReference type="PANTHER" id="PTHR12858">
    <property type="entry name" value="RIBOSOME BIOGENESIS PROTEIN"/>
    <property type="match status" value="1"/>
</dbReference>
<dbReference type="InterPro" id="IPR027417">
    <property type="entry name" value="P-loop_NTPase"/>
</dbReference>
<evidence type="ECO:0000256" key="6">
    <source>
        <dbReference type="ARBA" id="ARBA00022840"/>
    </source>
</evidence>
<feature type="region of interest" description="Disordered" evidence="11">
    <location>
        <begin position="565"/>
        <end position="644"/>
    </location>
</feature>
<dbReference type="SUPFAM" id="SSF52540">
    <property type="entry name" value="P-loop containing nucleoside triphosphate hydrolases"/>
    <property type="match status" value="1"/>
</dbReference>
<name>A0A914XT40_9BILA</name>
<organism evidence="13 14">
    <name type="scientific">Plectus sambesii</name>
    <dbReference type="NCBI Taxonomy" id="2011161"/>
    <lineage>
        <taxon>Eukaryota</taxon>
        <taxon>Metazoa</taxon>
        <taxon>Ecdysozoa</taxon>
        <taxon>Nematoda</taxon>
        <taxon>Chromadorea</taxon>
        <taxon>Plectida</taxon>
        <taxon>Plectina</taxon>
        <taxon>Plectoidea</taxon>
        <taxon>Plectidae</taxon>
        <taxon>Plectus</taxon>
    </lineage>
</organism>
<evidence type="ECO:0000313" key="14">
    <source>
        <dbReference type="WBParaSite" id="PSAMB.scaffold947size38265.g9878.t1"/>
    </source>
</evidence>
<dbReference type="Pfam" id="PF22298">
    <property type="entry name" value="Tsr1_G-like"/>
    <property type="match status" value="1"/>
</dbReference>
<evidence type="ECO:0000256" key="7">
    <source>
        <dbReference type="ARBA" id="ARBA00023134"/>
    </source>
</evidence>
<dbReference type="InterPro" id="IPR039761">
    <property type="entry name" value="Bms1/Tsr1"/>
</dbReference>
<evidence type="ECO:0000256" key="4">
    <source>
        <dbReference type="ARBA" id="ARBA00022741"/>
    </source>
</evidence>
<dbReference type="GO" id="GO:0005524">
    <property type="term" value="F:ATP binding"/>
    <property type="evidence" value="ECO:0007669"/>
    <property type="project" value="UniProtKB-KW"/>
</dbReference>
<dbReference type="Proteomes" id="UP000887566">
    <property type="component" value="Unplaced"/>
</dbReference>
<evidence type="ECO:0000256" key="10">
    <source>
        <dbReference type="ARBA" id="ARBA00061391"/>
    </source>
</evidence>
<evidence type="ECO:0000259" key="12">
    <source>
        <dbReference type="PROSITE" id="PS51714"/>
    </source>
</evidence>
<dbReference type="GO" id="GO:0030686">
    <property type="term" value="C:90S preribosome"/>
    <property type="evidence" value="ECO:0007669"/>
    <property type="project" value="TreeGrafter"/>
</dbReference>
<evidence type="ECO:0000313" key="13">
    <source>
        <dbReference type="Proteomes" id="UP000887566"/>
    </source>
</evidence>
<keyword evidence="7" id="KW-0342">GTP-binding</keyword>
<evidence type="ECO:0000256" key="1">
    <source>
        <dbReference type="ARBA" id="ARBA00004604"/>
    </source>
</evidence>
<dbReference type="InterPro" id="IPR030387">
    <property type="entry name" value="G_Bms1/Tsr1_dom"/>
</dbReference>
<dbReference type="GO" id="GO:0034511">
    <property type="term" value="F:U3 snoRNA binding"/>
    <property type="evidence" value="ECO:0007669"/>
    <property type="project" value="TreeGrafter"/>
</dbReference>
<protein>
    <submittedName>
        <fullName evidence="14">Bms1-type G domain-containing protein</fullName>
    </submittedName>
</protein>
<dbReference type="InterPro" id="IPR037875">
    <property type="entry name" value="Bms1_N"/>
</dbReference>
<keyword evidence="3" id="KW-0597">Phosphoprotein</keyword>
<keyword evidence="8" id="KW-0539">Nucleus</keyword>
<feature type="compositionally biased region" description="Acidic residues" evidence="11">
    <location>
        <begin position="405"/>
        <end position="446"/>
    </location>
</feature>
<reference evidence="14" key="1">
    <citation type="submission" date="2022-11" db="UniProtKB">
        <authorList>
            <consortium name="WormBaseParasite"/>
        </authorList>
    </citation>
    <scope>IDENTIFICATION</scope>
</reference>
<comment type="similarity">
    <text evidence="10">Belongs to the TRAFAC class translation factor GTPase superfamily. Bms1-like GTPase family. BMS1 subfamily.</text>
</comment>
<evidence type="ECO:0000256" key="2">
    <source>
        <dbReference type="ARBA" id="ARBA00022517"/>
    </source>
</evidence>
<proteinExistence type="inferred from homology"/>
<feature type="compositionally biased region" description="Basic and acidic residues" evidence="11">
    <location>
        <begin position="32"/>
        <end position="41"/>
    </location>
</feature>
<sequence>MVSHTGGGETHQQHKAHRVNRKGTNAIRKKKNDGSKPEGKNAKAFTFRSAVRAKKSVQRAADLTEKKKHIPLVDRTPIEPPPVVVAIVGPSKVGKSTVLRGIIKHYVRHSLGEIKGPITIVTGKHRRVTFIECNNDINSMIDIAKVADLVLLLIDASYGFEMETFEFLHICQVHGMPRIMGVLTHLDLIKKKERLKQTKKILKHRFWTEVYQGAKLFYFSGLINDQYMKNEIRNLARFISVMKFRPLLWRTTHPYVLCDRYEDLTDPDVLRDNPKSDRTVSLYGWVRGTHFKNHSAIHIPGVGDMRIKEMTALSDPCPLPGESKKRSLNERERQIYAPFSGVGGIVYDKDAVYIDLGTSQSQKKKEKRNELVESLSVAKQTIDEKMESTGLKLLNQSAPLQSVDQSDDDDDENSDEEEDDDEVVSDSEEDDDEDDDLEEDEEDADEMGGTKKMKKARADSTPWGDLTSKAMSMYRPRKQTTLNWAKLVYSQAQNSDDDEESGDEEEVGGLFRVARRIGRAKKNKLSVRDQDDCCRFASTSADLYGSASLDWSSDEIRDSIRDCFVTGNWDPEEDADQLLDEDDLKEENDEQLSFDDDDEEGEEGKDDDEKDEGEGEKGEGAEEASEKKKSRELAADEKRQEQKKNLKKMFDAEYDETSKYYNELKDELDQQAKLNKSVFDTLDDAVRVQLEGFRPGMYVRIEIEQMPCEFIEHFNPTEPCIVGGLLSGEQNIGCVQVRLKKHRWHQRILKTRDPLIISCGWRRFQTMVLYSVQDHNMRNRLLKYTPEHLYCQAVYWGPVTVQNTGLLAIQSVSEESKGFRIAATGVVLNQDKSLQIVKKLKLTGTPYQIFKKSAFIKGMFNSTLEVARFEGASIRTVSGIRGQIKKSLREPQGAFRATFEDKILMRDLVFLRTWYTVQLPRFYTPVTNLLLPADQRWEGMRTVGRLRFERGLNAPQKTDSLYKPIERKLFDPAPLIVPRKLQVELPYAQKPKFDAIVPKTQSTSKLVQKHTAVILEPHESKVNELMKMLRTVKADKQKKLEAATNERVGKHKMEVAQIELRRNAKMKSIKKAVCRTLSKREQAKVRNAMKIGKKGGKGKM</sequence>
<dbReference type="WBParaSite" id="PSAMB.scaffold947size38265.g9878.t1">
    <property type="protein sequence ID" value="PSAMB.scaffold947size38265.g9878.t1"/>
    <property type="gene ID" value="PSAMB.scaffold947size38265.g9878"/>
</dbReference>
<feature type="compositionally biased region" description="Basic and acidic residues" evidence="11">
    <location>
        <begin position="615"/>
        <end position="644"/>
    </location>
</feature>
<dbReference type="PROSITE" id="PS51714">
    <property type="entry name" value="G_BMS1"/>
    <property type="match status" value="1"/>
</dbReference>
<keyword evidence="5" id="KW-0378">Hydrolase</keyword>
<dbReference type="FunFam" id="3.40.50.300:FF:000105">
    <property type="entry name" value="BMS1 ribosome biogenesis factor"/>
    <property type="match status" value="1"/>
</dbReference>
<feature type="domain" description="Bms1-type G" evidence="12">
    <location>
        <begin position="80"/>
        <end position="245"/>
    </location>
</feature>
<evidence type="ECO:0000256" key="5">
    <source>
        <dbReference type="ARBA" id="ARBA00022801"/>
    </source>
</evidence>
<dbReference type="Gene3D" id="3.40.50.300">
    <property type="entry name" value="P-loop containing nucleotide triphosphate hydrolases"/>
    <property type="match status" value="1"/>
</dbReference>
<dbReference type="SMART" id="SM01362">
    <property type="entry name" value="DUF663"/>
    <property type="match status" value="1"/>
</dbReference>
<evidence type="ECO:0000256" key="3">
    <source>
        <dbReference type="ARBA" id="ARBA00022553"/>
    </source>
</evidence>
<dbReference type="GO" id="GO:0003924">
    <property type="term" value="F:GTPase activity"/>
    <property type="evidence" value="ECO:0007669"/>
    <property type="project" value="TreeGrafter"/>
</dbReference>
<dbReference type="GO" id="GO:0032040">
    <property type="term" value="C:small-subunit processome"/>
    <property type="evidence" value="ECO:0007669"/>
    <property type="project" value="UniProtKB-ARBA"/>
</dbReference>
<dbReference type="AlphaFoldDB" id="A0A914XT40"/>
<keyword evidence="13" id="KW-1185">Reference proteome</keyword>
<dbReference type="PANTHER" id="PTHR12858:SF2">
    <property type="entry name" value="RIBOSOME BIOGENESIS PROTEIN BMS1 HOMOLOG"/>
    <property type="match status" value="1"/>
</dbReference>
<feature type="region of interest" description="Disordered" evidence="11">
    <location>
        <begin position="1"/>
        <end position="45"/>
    </location>
</feature>